<dbReference type="RefSeq" id="WP_183087223.1">
    <property type="nucleotide sequence ID" value="NZ_JACJUD010000001.1"/>
</dbReference>
<evidence type="ECO:0000313" key="2">
    <source>
        <dbReference type="EMBL" id="MBB2493644.1"/>
    </source>
</evidence>
<reference evidence="2 3" key="1">
    <citation type="submission" date="2020-08" db="EMBL/GenBank/DDBJ databases">
        <authorList>
            <person name="Kim C.M."/>
        </authorList>
    </citation>
    <scope>NUCLEOTIDE SEQUENCE [LARGE SCALE GENOMIC DNA]</scope>
    <source>
        <strain evidence="2 3">UL070</strain>
    </source>
</reference>
<comment type="caution">
    <text evidence="2">The sequence shown here is derived from an EMBL/GenBank/DDBJ whole genome shotgun (WGS) entry which is preliminary data.</text>
</comment>
<feature type="transmembrane region" description="Helical" evidence="1">
    <location>
        <begin position="6"/>
        <end position="23"/>
    </location>
</feature>
<dbReference type="InterPro" id="IPR054235">
    <property type="entry name" value="DUF6962"/>
</dbReference>
<sequence>MQYSTAFSDGVLVLACLASAWVLRRAFQGQALQRALLLGFGLPALAAFCGVMRYAIDPGWGPQHSAFSQMSSYLGLPLLGLAATSLSLGKTWSRATGTLAVLGLVGFLLAAQWLQVEPTYRLLLNLLTLLLIAFAGLRHWQRLGPPAAALAVVGLFAVAGLVVGTQGFIGPLRRVDLFHALLTLAYPLLAWLLLSLRTDARAEIRVKTL</sequence>
<evidence type="ECO:0000256" key="1">
    <source>
        <dbReference type="SAM" id="Phobius"/>
    </source>
</evidence>
<evidence type="ECO:0000313" key="3">
    <source>
        <dbReference type="Proteomes" id="UP000542720"/>
    </source>
</evidence>
<dbReference type="AlphaFoldDB" id="A0A7W4LI69"/>
<feature type="transmembrane region" description="Helical" evidence="1">
    <location>
        <begin position="149"/>
        <end position="171"/>
    </location>
</feature>
<keyword evidence="1" id="KW-0812">Transmembrane</keyword>
<gene>
    <name evidence="2" type="ORF">H3H51_01355</name>
</gene>
<feature type="transmembrane region" description="Helical" evidence="1">
    <location>
        <begin position="35"/>
        <end position="56"/>
    </location>
</feature>
<feature type="transmembrane region" description="Helical" evidence="1">
    <location>
        <begin position="120"/>
        <end position="137"/>
    </location>
</feature>
<accession>A0A7W4LI69</accession>
<proteinExistence type="predicted"/>
<dbReference type="Proteomes" id="UP000542720">
    <property type="component" value="Unassembled WGS sequence"/>
</dbReference>
<keyword evidence="1" id="KW-0472">Membrane</keyword>
<keyword evidence="1" id="KW-1133">Transmembrane helix</keyword>
<organism evidence="2 3">
    <name type="scientific">Aquipseudomonas ullengensis</name>
    <dbReference type="NCBI Taxonomy" id="2759166"/>
    <lineage>
        <taxon>Bacteria</taxon>
        <taxon>Pseudomonadati</taxon>
        <taxon>Pseudomonadota</taxon>
        <taxon>Gammaproteobacteria</taxon>
        <taxon>Pseudomonadales</taxon>
        <taxon>Pseudomonadaceae</taxon>
        <taxon>Aquipseudomonas</taxon>
    </lineage>
</organism>
<keyword evidence="3" id="KW-1185">Reference proteome</keyword>
<name>A0A7W4LI69_9GAMM</name>
<feature type="transmembrane region" description="Helical" evidence="1">
    <location>
        <begin position="68"/>
        <end position="88"/>
    </location>
</feature>
<protein>
    <submittedName>
        <fullName evidence="2">Uncharacterized protein</fullName>
    </submittedName>
</protein>
<dbReference type="Pfam" id="PF22285">
    <property type="entry name" value="DUF6962"/>
    <property type="match status" value="1"/>
</dbReference>
<feature type="transmembrane region" description="Helical" evidence="1">
    <location>
        <begin position="95"/>
        <end position="114"/>
    </location>
</feature>
<dbReference type="EMBL" id="JACJUD010000001">
    <property type="protein sequence ID" value="MBB2493644.1"/>
    <property type="molecule type" value="Genomic_DNA"/>
</dbReference>
<feature type="transmembrane region" description="Helical" evidence="1">
    <location>
        <begin position="177"/>
        <end position="196"/>
    </location>
</feature>